<dbReference type="Proteomes" id="UP000190423">
    <property type="component" value="Unassembled WGS sequence"/>
</dbReference>
<dbReference type="OrthoDB" id="9802516at2"/>
<dbReference type="InterPro" id="IPR011856">
    <property type="entry name" value="tRNA_endonuc-like_dom_sf"/>
</dbReference>
<dbReference type="NCBIfam" id="NF009150">
    <property type="entry name" value="PRK12497.1-3"/>
    <property type="match status" value="1"/>
</dbReference>
<dbReference type="NCBIfam" id="TIGR00252">
    <property type="entry name" value="YraN family protein"/>
    <property type="match status" value="1"/>
</dbReference>
<dbReference type="Pfam" id="PF02021">
    <property type="entry name" value="UPF0102"/>
    <property type="match status" value="1"/>
</dbReference>
<dbReference type="SUPFAM" id="SSF52980">
    <property type="entry name" value="Restriction endonuclease-like"/>
    <property type="match status" value="1"/>
</dbReference>
<keyword evidence="3" id="KW-0255">Endonuclease</keyword>
<dbReference type="RefSeq" id="WP_078933143.1">
    <property type="nucleotide sequence ID" value="NZ_FUWG01000008.1"/>
</dbReference>
<dbReference type="STRING" id="261392.SAMN02745149_01233"/>
<evidence type="ECO:0000256" key="2">
    <source>
        <dbReference type="HAMAP-Rule" id="MF_00048"/>
    </source>
</evidence>
<dbReference type="PANTHER" id="PTHR34039:SF1">
    <property type="entry name" value="UPF0102 PROTEIN YRAN"/>
    <property type="match status" value="1"/>
</dbReference>
<dbReference type="PANTHER" id="PTHR34039">
    <property type="entry name" value="UPF0102 PROTEIN YRAN"/>
    <property type="match status" value="1"/>
</dbReference>
<evidence type="ECO:0000313" key="4">
    <source>
        <dbReference type="Proteomes" id="UP000190423"/>
    </source>
</evidence>
<dbReference type="GO" id="GO:0003676">
    <property type="term" value="F:nucleic acid binding"/>
    <property type="evidence" value="ECO:0007669"/>
    <property type="project" value="InterPro"/>
</dbReference>
<dbReference type="GO" id="GO:0004519">
    <property type="term" value="F:endonuclease activity"/>
    <property type="evidence" value="ECO:0007669"/>
    <property type="project" value="UniProtKB-KW"/>
</dbReference>
<evidence type="ECO:0000313" key="3">
    <source>
        <dbReference type="EMBL" id="SJZ43205.1"/>
    </source>
</evidence>
<keyword evidence="3" id="KW-0378">Hydrolase</keyword>
<dbReference type="InterPro" id="IPR011335">
    <property type="entry name" value="Restrct_endonuc-II-like"/>
</dbReference>
<comment type="similarity">
    <text evidence="1 2">Belongs to the UPF0102 family.</text>
</comment>
<dbReference type="CDD" id="cd20736">
    <property type="entry name" value="PoNe_Nuclease"/>
    <property type="match status" value="1"/>
</dbReference>
<protein>
    <recommendedName>
        <fullName evidence="2">UPF0102 protein SAMN02745149_01233</fullName>
    </recommendedName>
</protein>
<accession>A0A1T4KLC8</accession>
<dbReference type="InterPro" id="IPR003509">
    <property type="entry name" value="UPF0102_YraN-like"/>
</dbReference>
<dbReference type="Gene3D" id="3.40.1350.10">
    <property type="match status" value="1"/>
</dbReference>
<dbReference type="GeneID" id="78316532"/>
<proteinExistence type="inferred from homology"/>
<evidence type="ECO:0000256" key="1">
    <source>
        <dbReference type="ARBA" id="ARBA00006738"/>
    </source>
</evidence>
<keyword evidence="4" id="KW-1185">Reference proteome</keyword>
<dbReference type="HAMAP" id="MF_00048">
    <property type="entry name" value="UPF0102"/>
    <property type="match status" value="1"/>
</dbReference>
<gene>
    <name evidence="3" type="ORF">SAMN02745149_01233</name>
</gene>
<organism evidence="3 4">
    <name type="scientific">Treponema porcinum</name>
    <dbReference type="NCBI Taxonomy" id="261392"/>
    <lineage>
        <taxon>Bacteria</taxon>
        <taxon>Pseudomonadati</taxon>
        <taxon>Spirochaetota</taxon>
        <taxon>Spirochaetia</taxon>
        <taxon>Spirochaetales</taxon>
        <taxon>Treponemataceae</taxon>
        <taxon>Treponema</taxon>
    </lineage>
</organism>
<name>A0A1T4KLC8_TREPO</name>
<dbReference type="AlphaFoldDB" id="A0A1T4KLC8"/>
<keyword evidence="3" id="KW-0540">Nuclease</keyword>
<reference evidence="3 4" key="1">
    <citation type="submission" date="2017-02" db="EMBL/GenBank/DDBJ databases">
        <authorList>
            <person name="Peterson S.W."/>
        </authorList>
    </citation>
    <scope>NUCLEOTIDE SEQUENCE [LARGE SCALE GENOMIC DNA]</scope>
    <source>
        <strain evidence="3 4">ATCC BAA-908</strain>
    </source>
</reference>
<dbReference type="EMBL" id="FUWG01000008">
    <property type="protein sequence ID" value="SJZ43205.1"/>
    <property type="molecule type" value="Genomic_DNA"/>
</dbReference>
<sequence>MPDGRRETGNQGEALAAEYLLQHGFSVLQRNFRTREGEIDIIAQKGDVLVFVEVKTLPNGTQELLSHVLDGRKQRRIVKTAQRFLAIHRQYSNNYIRFDVIVIGMPGVKQVYHIENAFIAELL</sequence>